<dbReference type="InterPro" id="IPR023772">
    <property type="entry name" value="DNA-bd_HTH_TetR-type_CS"/>
</dbReference>
<evidence type="ECO:0000256" key="5">
    <source>
        <dbReference type="PROSITE-ProRule" id="PRU00335"/>
    </source>
</evidence>
<protein>
    <submittedName>
        <fullName evidence="7">TetR family transcriptional regulator</fullName>
    </submittedName>
</protein>
<accession>A0A4Q1QZW0</accession>
<reference evidence="7 8" key="1">
    <citation type="submission" date="2019-01" db="EMBL/GenBank/DDBJ databases">
        <title>Draft genome sequences of the type strain Streptomyces sioyaensis DSM 40032 and its novel strain, TM32, a thermotolerant antibiotics-producing actinobacterium.</title>
        <authorList>
            <person name="Nakaew N."/>
            <person name="Lumyong S."/>
            <person name="Sloan W.T."/>
            <person name="Sungthong R."/>
        </authorList>
    </citation>
    <scope>NUCLEOTIDE SEQUENCE [LARGE SCALE GENOMIC DNA]</scope>
    <source>
        <strain evidence="7 8">DSM 40032</strain>
    </source>
</reference>
<keyword evidence="3 5" id="KW-0238">DNA-binding</keyword>
<dbReference type="InterPro" id="IPR003012">
    <property type="entry name" value="Tet_transcr_reg_TetR"/>
</dbReference>
<keyword evidence="4" id="KW-0804">Transcription</keyword>
<keyword evidence="2" id="KW-0805">Transcription regulation</keyword>
<dbReference type="PROSITE" id="PS50977">
    <property type="entry name" value="HTH_TETR_2"/>
    <property type="match status" value="1"/>
</dbReference>
<evidence type="ECO:0000256" key="4">
    <source>
        <dbReference type="ARBA" id="ARBA00023163"/>
    </source>
</evidence>
<dbReference type="Pfam" id="PF00440">
    <property type="entry name" value="TetR_N"/>
    <property type="match status" value="1"/>
</dbReference>
<dbReference type="SUPFAM" id="SSF46689">
    <property type="entry name" value="Homeodomain-like"/>
    <property type="match status" value="1"/>
</dbReference>
<dbReference type="InterPro" id="IPR050109">
    <property type="entry name" value="HTH-type_TetR-like_transc_reg"/>
</dbReference>
<evidence type="ECO:0000256" key="2">
    <source>
        <dbReference type="ARBA" id="ARBA00023015"/>
    </source>
</evidence>
<dbReference type="GO" id="GO:0000976">
    <property type="term" value="F:transcription cis-regulatory region binding"/>
    <property type="evidence" value="ECO:0007669"/>
    <property type="project" value="TreeGrafter"/>
</dbReference>
<dbReference type="GO" id="GO:0045892">
    <property type="term" value="P:negative regulation of DNA-templated transcription"/>
    <property type="evidence" value="ECO:0007669"/>
    <property type="project" value="InterPro"/>
</dbReference>
<dbReference type="InterPro" id="IPR001647">
    <property type="entry name" value="HTH_TetR"/>
</dbReference>
<proteinExistence type="predicted"/>
<sequence length="222" mass="24051">MRMLLRRANVVTGALDLLDAEGLGGLTMRKLGVALDVQAGALYRHFPNKEALLDAMADQLLEGVGAPLPSDLPWADQLELLGERMHTALLSRRDGARMVSGTFAPGRHTMIASRRAAQVLAEAGFPPNRAWEITFAVFYFVLGHTIEEQAQSRMPAGDDWTARLEAAGLDTHDPLAMGLKTLAAADPGRRFSYGLRVFLSGVRQHAPADAADPHEAETTRDS</sequence>
<dbReference type="PROSITE" id="PS01081">
    <property type="entry name" value="HTH_TETR_1"/>
    <property type="match status" value="1"/>
</dbReference>
<evidence type="ECO:0000259" key="6">
    <source>
        <dbReference type="PROSITE" id="PS50977"/>
    </source>
</evidence>
<dbReference type="PRINTS" id="PR00455">
    <property type="entry name" value="HTHTETR"/>
</dbReference>
<dbReference type="InterPro" id="IPR009057">
    <property type="entry name" value="Homeodomain-like_sf"/>
</dbReference>
<dbReference type="GO" id="GO:0003700">
    <property type="term" value="F:DNA-binding transcription factor activity"/>
    <property type="evidence" value="ECO:0007669"/>
    <property type="project" value="TreeGrafter"/>
</dbReference>
<evidence type="ECO:0000313" key="7">
    <source>
        <dbReference type="EMBL" id="RXS64848.1"/>
    </source>
</evidence>
<dbReference type="Pfam" id="PF02909">
    <property type="entry name" value="TetR_C_1"/>
    <property type="match status" value="1"/>
</dbReference>
<dbReference type="PANTHER" id="PTHR30055:SF151">
    <property type="entry name" value="TRANSCRIPTIONAL REGULATORY PROTEIN"/>
    <property type="match status" value="1"/>
</dbReference>
<dbReference type="Proteomes" id="UP000289482">
    <property type="component" value="Unassembled WGS sequence"/>
</dbReference>
<dbReference type="EMBL" id="SDIF01000061">
    <property type="protein sequence ID" value="RXS64848.1"/>
    <property type="molecule type" value="Genomic_DNA"/>
</dbReference>
<dbReference type="GO" id="GO:0046677">
    <property type="term" value="P:response to antibiotic"/>
    <property type="evidence" value="ECO:0007669"/>
    <property type="project" value="InterPro"/>
</dbReference>
<dbReference type="PANTHER" id="PTHR30055">
    <property type="entry name" value="HTH-TYPE TRANSCRIPTIONAL REGULATOR RUTR"/>
    <property type="match status" value="1"/>
</dbReference>
<dbReference type="InterPro" id="IPR036271">
    <property type="entry name" value="Tet_transcr_reg_TetR-rel_C_sf"/>
</dbReference>
<evidence type="ECO:0000256" key="3">
    <source>
        <dbReference type="ARBA" id="ARBA00023125"/>
    </source>
</evidence>
<organism evidence="7 8">
    <name type="scientific">Streptomyces sioyaensis</name>
    <dbReference type="NCBI Taxonomy" id="67364"/>
    <lineage>
        <taxon>Bacteria</taxon>
        <taxon>Bacillati</taxon>
        <taxon>Actinomycetota</taxon>
        <taxon>Actinomycetes</taxon>
        <taxon>Kitasatosporales</taxon>
        <taxon>Streptomycetaceae</taxon>
        <taxon>Streptomyces</taxon>
    </lineage>
</organism>
<gene>
    <name evidence="7" type="ORF">EST54_20690</name>
</gene>
<feature type="DNA-binding region" description="H-T-H motif" evidence="5">
    <location>
        <begin position="27"/>
        <end position="46"/>
    </location>
</feature>
<dbReference type="AlphaFoldDB" id="A0A4Q1QZW0"/>
<evidence type="ECO:0000256" key="1">
    <source>
        <dbReference type="ARBA" id="ARBA00022491"/>
    </source>
</evidence>
<dbReference type="Gene3D" id="1.10.357.10">
    <property type="entry name" value="Tetracycline Repressor, domain 2"/>
    <property type="match status" value="1"/>
</dbReference>
<keyword evidence="1" id="KW-0678">Repressor</keyword>
<comment type="caution">
    <text evidence="7">The sequence shown here is derived from an EMBL/GenBank/DDBJ whole genome shotgun (WGS) entry which is preliminary data.</text>
</comment>
<dbReference type="InterPro" id="IPR004111">
    <property type="entry name" value="Repressor_TetR_C"/>
</dbReference>
<name>A0A4Q1QZW0_9ACTN</name>
<dbReference type="Gene3D" id="1.10.10.60">
    <property type="entry name" value="Homeodomain-like"/>
    <property type="match status" value="1"/>
</dbReference>
<evidence type="ECO:0000313" key="8">
    <source>
        <dbReference type="Proteomes" id="UP000289482"/>
    </source>
</evidence>
<dbReference type="PRINTS" id="PR00400">
    <property type="entry name" value="TETREPRESSOR"/>
</dbReference>
<keyword evidence="8" id="KW-1185">Reference proteome</keyword>
<feature type="domain" description="HTH tetR-type" evidence="6">
    <location>
        <begin position="4"/>
        <end position="64"/>
    </location>
</feature>
<dbReference type="SUPFAM" id="SSF48498">
    <property type="entry name" value="Tetracyclin repressor-like, C-terminal domain"/>
    <property type="match status" value="1"/>
</dbReference>